<dbReference type="Proteomes" id="UP000094329">
    <property type="component" value="Unassembled WGS sequence"/>
</dbReference>
<evidence type="ECO:0000313" key="3">
    <source>
        <dbReference type="Proteomes" id="UP000094329"/>
    </source>
</evidence>
<evidence type="ECO:0008006" key="4">
    <source>
        <dbReference type="Google" id="ProtNLM"/>
    </source>
</evidence>
<gene>
    <name evidence="2" type="ORF">BGC07_11365</name>
</gene>
<protein>
    <recommendedName>
        <fullName evidence="4">DUF1315 domain-containing protein</fullName>
    </recommendedName>
</protein>
<dbReference type="EMBL" id="MDTU01000001">
    <property type="protein sequence ID" value="ODN43410.1"/>
    <property type="molecule type" value="Genomic_DNA"/>
</dbReference>
<dbReference type="RefSeq" id="WP_069313207.1">
    <property type="nucleotide sequence ID" value="NZ_MDTU01000001.1"/>
</dbReference>
<keyword evidence="3" id="KW-1185">Reference proteome</keyword>
<reference evidence="2 3" key="1">
    <citation type="submission" date="2016-08" db="EMBL/GenBank/DDBJ databases">
        <title>Draft genome sequence of Candidatus Piscirickettsia litoralis, from seawater.</title>
        <authorList>
            <person name="Wan X."/>
            <person name="Lee A.J."/>
            <person name="Hou S."/>
            <person name="Donachie S.P."/>
        </authorList>
    </citation>
    <scope>NUCLEOTIDE SEQUENCE [LARGE SCALE GENOMIC DNA]</scope>
    <source>
        <strain evidence="2 3">Y2</strain>
    </source>
</reference>
<name>A0ABX3A4G2_9GAMM</name>
<evidence type="ECO:0000256" key="1">
    <source>
        <dbReference type="SAM" id="MobiDB-lite"/>
    </source>
</evidence>
<proteinExistence type="predicted"/>
<accession>A0ABX3A4G2</accession>
<feature type="compositionally biased region" description="Polar residues" evidence="1">
    <location>
        <begin position="65"/>
        <end position="77"/>
    </location>
</feature>
<evidence type="ECO:0000313" key="2">
    <source>
        <dbReference type="EMBL" id="ODN43410.1"/>
    </source>
</evidence>
<dbReference type="InterPro" id="IPR009749">
    <property type="entry name" value="DUF1315"/>
</dbReference>
<feature type="region of interest" description="Disordered" evidence="1">
    <location>
        <begin position="52"/>
        <end position="77"/>
    </location>
</feature>
<dbReference type="Pfam" id="PF07023">
    <property type="entry name" value="DUF1315"/>
    <property type="match status" value="1"/>
</dbReference>
<comment type="caution">
    <text evidence="2">The sequence shown here is derived from an EMBL/GenBank/DDBJ whole genome shotgun (WGS) entry which is preliminary data.</text>
</comment>
<organism evidence="2 3">
    <name type="scientific">Piscirickettsia litoralis</name>
    <dbReference type="NCBI Taxonomy" id="1891921"/>
    <lineage>
        <taxon>Bacteria</taxon>
        <taxon>Pseudomonadati</taxon>
        <taxon>Pseudomonadota</taxon>
        <taxon>Gammaproteobacteria</taxon>
        <taxon>Thiotrichales</taxon>
        <taxon>Piscirickettsiaceae</taxon>
        <taxon>Piscirickettsia</taxon>
    </lineage>
</organism>
<sequence>MSYETLISALDISTITKMKEALEIGKWADGNPLSADEKDRCMQLILAFEQQQNPKQDLEDDYNPRKQTPCASKQSATVVESQATKTEAVIHFKK</sequence>